<dbReference type="Pfam" id="PF03033">
    <property type="entry name" value="Glyco_transf_28"/>
    <property type="match status" value="1"/>
</dbReference>
<gene>
    <name evidence="2" type="ORF">GCM10022416_61730</name>
</gene>
<feature type="domain" description="Glycosyltransferase family 28 N-terminal" evidence="1">
    <location>
        <begin position="19"/>
        <end position="88"/>
    </location>
</feature>
<reference evidence="3" key="1">
    <citation type="journal article" date="2019" name="Int. J. Syst. Evol. Microbiol.">
        <title>The Global Catalogue of Microorganisms (GCM) 10K type strain sequencing project: providing services to taxonomists for standard genome sequencing and annotation.</title>
        <authorList>
            <consortium name="The Broad Institute Genomics Platform"/>
            <consortium name="The Broad Institute Genome Sequencing Center for Infectious Disease"/>
            <person name="Wu L."/>
            <person name="Ma J."/>
        </authorList>
    </citation>
    <scope>NUCLEOTIDE SEQUENCE [LARGE SCALE GENOMIC DNA]</scope>
    <source>
        <strain evidence="3">JCM 17316</strain>
    </source>
</reference>
<accession>A0ABP6UKX5</accession>
<name>A0ABP6UKX5_9ACTN</name>
<comment type="caution">
    <text evidence="2">The sequence shown here is derived from an EMBL/GenBank/DDBJ whole genome shotgun (WGS) entry which is preliminary data.</text>
</comment>
<evidence type="ECO:0000259" key="1">
    <source>
        <dbReference type="Pfam" id="PF03033"/>
    </source>
</evidence>
<dbReference type="Gene3D" id="3.40.50.2000">
    <property type="entry name" value="Glycogen Phosphorylase B"/>
    <property type="match status" value="1"/>
</dbReference>
<dbReference type="InterPro" id="IPR004276">
    <property type="entry name" value="GlycoTrans_28_N"/>
</dbReference>
<protein>
    <recommendedName>
        <fullName evidence="1">Glycosyltransferase family 28 N-terminal domain-containing protein</fullName>
    </recommendedName>
</protein>
<dbReference type="EMBL" id="BAABDO010000186">
    <property type="protein sequence ID" value="GAA3508076.1"/>
    <property type="molecule type" value="Genomic_DNA"/>
</dbReference>
<evidence type="ECO:0000313" key="2">
    <source>
        <dbReference type="EMBL" id="GAA3508076.1"/>
    </source>
</evidence>
<dbReference type="Proteomes" id="UP001500266">
    <property type="component" value="Unassembled WGS sequence"/>
</dbReference>
<evidence type="ECO:0000313" key="3">
    <source>
        <dbReference type="Proteomes" id="UP001500266"/>
    </source>
</evidence>
<dbReference type="SUPFAM" id="SSF53756">
    <property type="entry name" value="UDP-Glycosyltransferase/glycogen phosphorylase"/>
    <property type="match status" value="1"/>
</dbReference>
<keyword evidence="3" id="KW-1185">Reference proteome</keyword>
<organism evidence="2 3">
    <name type="scientific">Actinomadura keratinilytica</name>
    <dbReference type="NCBI Taxonomy" id="547461"/>
    <lineage>
        <taxon>Bacteria</taxon>
        <taxon>Bacillati</taxon>
        <taxon>Actinomycetota</taxon>
        <taxon>Actinomycetes</taxon>
        <taxon>Streptosporangiales</taxon>
        <taxon>Thermomonosporaceae</taxon>
        <taxon>Actinomadura</taxon>
    </lineage>
</organism>
<proteinExistence type="predicted"/>
<sequence>MNTASSVSPRMSGRGLRLVVTGGGTGGHTYPALTTVRTVQARVGAGMLDVLWVGAAGSLEERVAESEGIRFAAVATGRIRRAANPLRMVSPANMRDMGRVPLGVA</sequence>